<dbReference type="InterPro" id="IPR001451">
    <property type="entry name" value="Hexapep"/>
</dbReference>
<dbReference type="SUPFAM" id="SSF51161">
    <property type="entry name" value="Trimeric LpxA-like enzymes"/>
    <property type="match status" value="1"/>
</dbReference>
<organism evidence="4 5">
    <name type="scientific">Candidatus Nitrospira nitrosa</name>
    <dbReference type="NCBI Taxonomy" id="1742972"/>
    <lineage>
        <taxon>Bacteria</taxon>
        <taxon>Pseudomonadati</taxon>
        <taxon>Nitrospirota</taxon>
        <taxon>Nitrospiria</taxon>
        <taxon>Nitrospirales</taxon>
        <taxon>Nitrospiraceae</taxon>
        <taxon>Nitrospira</taxon>
    </lineage>
</organism>
<dbReference type="Pfam" id="PF00132">
    <property type="entry name" value="Hexapep"/>
    <property type="match status" value="1"/>
</dbReference>
<dbReference type="PANTHER" id="PTHR42811">
    <property type="entry name" value="SERINE ACETYLTRANSFERASE"/>
    <property type="match status" value="1"/>
</dbReference>
<dbReference type="STRING" id="1742972.COMA1_60065"/>
<keyword evidence="2" id="KW-0677">Repeat</keyword>
<dbReference type="PROSITE" id="PS00101">
    <property type="entry name" value="HEXAPEP_TRANSFERASES"/>
    <property type="match status" value="1"/>
</dbReference>
<dbReference type="GO" id="GO:0005737">
    <property type="term" value="C:cytoplasm"/>
    <property type="evidence" value="ECO:0007669"/>
    <property type="project" value="InterPro"/>
</dbReference>
<evidence type="ECO:0000313" key="5">
    <source>
        <dbReference type="Proteomes" id="UP000199032"/>
    </source>
</evidence>
<evidence type="ECO:0000313" key="4">
    <source>
        <dbReference type="EMBL" id="CUS38778.1"/>
    </source>
</evidence>
<dbReference type="EMBL" id="CZQA01000012">
    <property type="protein sequence ID" value="CUS38778.1"/>
    <property type="molecule type" value="Genomic_DNA"/>
</dbReference>
<proteinExistence type="predicted"/>
<dbReference type="GO" id="GO:0009001">
    <property type="term" value="F:serine O-acetyltransferase activity"/>
    <property type="evidence" value="ECO:0007669"/>
    <property type="project" value="InterPro"/>
</dbReference>
<dbReference type="GO" id="GO:0006535">
    <property type="term" value="P:cysteine biosynthetic process from serine"/>
    <property type="evidence" value="ECO:0007669"/>
    <property type="project" value="InterPro"/>
</dbReference>
<sequence>MNAITLYRIGRRSRQLGIPFVPRIVDKLVVVLCRCVVPSRCEIGIGTELGYGGIAVVLHERVRVGKNVMIGPCVTLGGRSGIVGVPVIGDDVFIGTGAKVLGDVRIGNRAVIGANAVVLQSVPDDAVVAGVPAKIIRLQVRDPEKRPVEMLSVMQAE</sequence>
<dbReference type="AlphaFoldDB" id="A0A0S4LQ27"/>
<dbReference type="InterPro" id="IPR005881">
    <property type="entry name" value="Ser_O-AcTrfase"/>
</dbReference>
<protein>
    <recommendedName>
        <fullName evidence="6">Serine acetyltransferase</fullName>
    </recommendedName>
</protein>
<keyword evidence="3" id="KW-0012">Acyltransferase</keyword>
<evidence type="ECO:0008006" key="6">
    <source>
        <dbReference type="Google" id="ProtNLM"/>
    </source>
</evidence>
<dbReference type="InterPro" id="IPR011004">
    <property type="entry name" value="Trimer_LpxA-like_sf"/>
</dbReference>
<evidence type="ECO:0000256" key="2">
    <source>
        <dbReference type="ARBA" id="ARBA00022737"/>
    </source>
</evidence>
<name>A0A0S4LQ27_9BACT</name>
<keyword evidence="5" id="KW-1185">Reference proteome</keyword>
<keyword evidence="1" id="KW-0808">Transferase</keyword>
<dbReference type="Gene3D" id="2.160.10.10">
    <property type="entry name" value="Hexapeptide repeat proteins"/>
    <property type="match status" value="1"/>
</dbReference>
<evidence type="ECO:0000256" key="3">
    <source>
        <dbReference type="ARBA" id="ARBA00023315"/>
    </source>
</evidence>
<dbReference type="Proteomes" id="UP000199032">
    <property type="component" value="Unassembled WGS sequence"/>
</dbReference>
<dbReference type="InterPro" id="IPR018357">
    <property type="entry name" value="Hexapep_transf_CS"/>
</dbReference>
<evidence type="ECO:0000256" key="1">
    <source>
        <dbReference type="ARBA" id="ARBA00022679"/>
    </source>
</evidence>
<reference evidence="4 5" key="1">
    <citation type="submission" date="2015-10" db="EMBL/GenBank/DDBJ databases">
        <authorList>
            <person name="Gilbert D.G."/>
        </authorList>
    </citation>
    <scope>NUCLEOTIDE SEQUENCE [LARGE SCALE GENOMIC DNA]</scope>
    <source>
        <strain evidence="4">COMA1</strain>
    </source>
</reference>
<dbReference type="PIRSF" id="PIRSF000441">
    <property type="entry name" value="CysE"/>
    <property type="match status" value="1"/>
</dbReference>
<gene>
    <name evidence="4" type="ORF">COMA1_60065</name>
</gene>
<accession>A0A0S4LQ27</accession>